<evidence type="ECO:0000313" key="3">
    <source>
        <dbReference type="Proteomes" id="UP000324222"/>
    </source>
</evidence>
<feature type="region of interest" description="Disordered" evidence="1">
    <location>
        <begin position="24"/>
        <end position="105"/>
    </location>
</feature>
<reference evidence="2 3" key="1">
    <citation type="submission" date="2019-05" db="EMBL/GenBank/DDBJ databases">
        <title>Another draft genome of Portunus trituberculatus and its Hox gene families provides insights of decapod evolution.</title>
        <authorList>
            <person name="Jeong J.-H."/>
            <person name="Song I."/>
            <person name="Kim S."/>
            <person name="Choi T."/>
            <person name="Kim D."/>
            <person name="Ryu S."/>
            <person name="Kim W."/>
        </authorList>
    </citation>
    <scope>NUCLEOTIDE SEQUENCE [LARGE SCALE GENOMIC DNA]</scope>
    <source>
        <tissue evidence="2">Muscle</tissue>
    </source>
</reference>
<dbReference type="AlphaFoldDB" id="A0A5B7G492"/>
<evidence type="ECO:0000256" key="1">
    <source>
        <dbReference type="SAM" id="MobiDB-lite"/>
    </source>
</evidence>
<feature type="compositionally biased region" description="Polar residues" evidence="1">
    <location>
        <begin position="81"/>
        <end position="91"/>
    </location>
</feature>
<name>A0A5B7G492_PORTR</name>
<proteinExistence type="predicted"/>
<accession>A0A5B7G492</accession>
<organism evidence="2 3">
    <name type="scientific">Portunus trituberculatus</name>
    <name type="common">Swimming crab</name>
    <name type="synonym">Neptunus trituberculatus</name>
    <dbReference type="NCBI Taxonomy" id="210409"/>
    <lineage>
        <taxon>Eukaryota</taxon>
        <taxon>Metazoa</taxon>
        <taxon>Ecdysozoa</taxon>
        <taxon>Arthropoda</taxon>
        <taxon>Crustacea</taxon>
        <taxon>Multicrustacea</taxon>
        <taxon>Malacostraca</taxon>
        <taxon>Eumalacostraca</taxon>
        <taxon>Eucarida</taxon>
        <taxon>Decapoda</taxon>
        <taxon>Pleocyemata</taxon>
        <taxon>Brachyura</taxon>
        <taxon>Eubrachyura</taxon>
        <taxon>Portunoidea</taxon>
        <taxon>Portunidae</taxon>
        <taxon>Portuninae</taxon>
        <taxon>Portunus</taxon>
    </lineage>
</organism>
<sequence>MEEHFHLGPWSERCGRRGWEGRAISGARDTRHGGGKATKSSLRDAGSSINELRRPGEIGSRAICKTVPSPSPSPRPPDALNYTTGTLTNGAQPRPFVSGEEGSEPIPSEVLSWAVMARRPTFSVSGGTALRGAGLSRGGIWSEEAEIVPVSLLT</sequence>
<keyword evidence="3" id="KW-1185">Reference proteome</keyword>
<dbReference type="EMBL" id="VSRR010010742">
    <property type="protein sequence ID" value="MPC52265.1"/>
    <property type="molecule type" value="Genomic_DNA"/>
</dbReference>
<protein>
    <submittedName>
        <fullName evidence="2">Uncharacterized protein</fullName>
    </submittedName>
</protein>
<evidence type="ECO:0000313" key="2">
    <source>
        <dbReference type="EMBL" id="MPC52265.1"/>
    </source>
</evidence>
<dbReference type="Proteomes" id="UP000324222">
    <property type="component" value="Unassembled WGS sequence"/>
</dbReference>
<comment type="caution">
    <text evidence="2">The sequence shown here is derived from an EMBL/GenBank/DDBJ whole genome shotgun (WGS) entry which is preliminary data.</text>
</comment>
<gene>
    <name evidence="2" type="ORF">E2C01_046128</name>
</gene>